<dbReference type="Proteomes" id="UP000029050">
    <property type="component" value="Unassembled WGS sequence"/>
</dbReference>
<dbReference type="InterPro" id="IPR055170">
    <property type="entry name" value="GFO_IDH_MocA-like_dom"/>
</dbReference>
<dbReference type="SUPFAM" id="SSF55347">
    <property type="entry name" value="Glyceraldehyde-3-phosphate dehydrogenase-like, C-terminal domain"/>
    <property type="match status" value="1"/>
</dbReference>
<dbReference type="RefSeq" id="WP_051921790.1">
    <property type="nucleotide sequence ID" value="NZ_JGZI01000009.1"/>
</dbReference>
<sequence>MTRSRVGVVGVGSISDIFISNMIKRFHNLDVVGCTARNADHVRAKAEQFNIRAMTMDEMFADPTIDIIVNLTPTPVHYQIIKRALESGKHVYTEKSLTDNYPQAKELVLLSEEKGLRLGSAPDTFLGSGVQTAVAAVENGMIGEVTGFSVMLNRGLELLYETLAFIRQPGGGIGYDYGIYALTALFSILGPAAEVCGFSQTNRPVRRYQFETAPPHEDSYTIENENVMAAAIRMRSGVLGSVTFNGDSAFPDRPYISIQGTKGLLQLPDPNQFGGNVIFTQGVTDLGSIGTAGDQDPILPVHHRYAEDSRGIGVAEMAKAIEEHRPHRASATLATHLLELLDGIVSSSQSQRYARMESTFDKPEALTGQEIF</sequence>
<comment type="caution">
    <text evidence="4">The sequence shown here is derived from an EMBL/GenBank/DDBJ whole genome shotgun (WGS) entry which is preliminary data.</text>
</comment>
<dbReference type="PANTHER" id="PTHR43818:SF11">
    <property type="entry name" value="BCDNA.GH03377"/>
    <property type="match status" value="1"/>
</dbReference>
<dbReference type="Pfam" id="PF01408">
    <property type="entry name" value="GFO_IDH_MocA"/>
    <property type="match status" value="1"/>
</dbReference>
<proteinExistence type="predicted"/>
<dbReference type="InterPro" id="IPR000683">
    <property type="entry name" value="Gfo/Idh/MocA-like_OxRdtase_N"/>
</dbReference>
<name>A0A087CGZ9_9BIFI</name>
<dbReference type="EMBL" id="JGZI01000009">
    <property type="protein sequence ID" value="KFI82549.1"/>
    <property type="molecule type" value="Genomic_DNA"/>
</dbReference>
<evidence type="ECO:0000259" key="2">
    <source>
        <dbReference type="Pfam" id="PF01408"/>
    </source>
</evidence>
<keyword evidence="5" id="KW-1185">Reference proteome</keyword>
<dbReference type="InterPro" id="IPR036291">
    <property type="entry name" value="NAD(P)-bd_dom_sf"/>
</dbReference>
<accession>A0A087CGZ9</accession>
<dbReference type="InterPro" id="IPR050463">
    <property type="entry name" value="Gfo/Idh/MocA_oxidrdct_glycsds"/>
</dbReference>
<dbReference type="Gene3D" id="3.30.360.10">
    <property type="entry name" value="Dihydrodipicolinate Reductase, domain 2"/>
    <property type="match status" value="1"/>
</dbReference>
<dbReference type="SUPFAM" id="SSF51735">
    <property type="entry name" value="NAD(P)-binding Rossmann-fold domains"/>
    <property type="match status" value="1"/>
</dbReference>
<reference evidence="4 5" key="1">
    <citation type="submission" date="2014-03" db="EMBL/GenBank/DDBJ databases">
        <title>Genomics of Bifidobacteria.</title>
        <authorList>
            <person name="Ventura M."/>
            <person name="Milani C."/>
            <person name="Lugli G.A."/>
        </authorList>
    </citation>
    <scope>NUCLEOTIDE SEQUENCE [LARGE SCALE GENOMIC DNA]</scope>
    <source>
        <strain evidence="4 5">LMG 21775</strain>
    </source>
</reference>
<dbReference type="AlphaFoldDB" id="A0A087CGZ9"/>
<dbReference type="GO" id="GO:0016491">
    <property type="term" value="F:oxidoreductase activity"/>
    <property type="evidence" value="ECO:0007669"/>
    <property type="project" value="UniProtKB-KW"/>
</dbReference>
<evidence type="ECO:0000256" key="1">
    <source>
        <dbReference type="ARBA" id="ARBA00023002"/>
    </source>
</evidence>
<dbReference type="OrthoDB" id="9776544at2"/>
<feature type="domain" description="GFO/IDH/MocA-like oxidoreductase" evidence="3">
    <location>
        <begin position="130"/>
        <end position="265"/>
    </location>
</feature>
<keyword evidence="1" id="KW-0560">Oxidoreductase</keyword>
<dbReference type="Gene3D" id="3.40.50.720">
    <property type="entry name" value="NAD(P)-binding Rossmann-like Domain"/>
    <property type="match status" value="1"/>
</dbReference>
<evidence type="ECO:0000313" key="5">
    <source>
        <dbReference type="Proteomes" id="UP000029050"/>
    </source>
</evidence>
<dbReference type="PANTHER" id="PTHR43818">
    <property type="entry name" value="BCDNA.GH03377"/>
    <property type="match status" value="1"/>
</dbReference>
<dbReference type="STRING" id="218140.BPSY_1399"/>
<evidence type="ECO:0000313" key="4">
    <source>
        <dbReference type="EMBL" id="KFI82549.1"/>
    </source>
</evidence>
<dbReference type="GeneID" id="98300604"/>
<dbReference type="eggNOG" id="COG0673">
    <property type="taxonomic scope" value="Bacteria"/>
</dbReference>
<gene>
    <name evidence="4" type="ORF">BPSY_1399</name>
</gene>
<evidence type="ECO:0000259" key="3">
    <source>
        <dbReference type="Pfam" id="PF22725"/>
    </source>
</evidence>
<organism evidence="4 5">
    <name type="scientific">Bifidobacterium psychraerophilum</name>
    <dbReference type="NCBI Taxonomy" id="218140"/>
    <lineage>
        <taxon>Bacteria</taxon>
        <taxon>Bacillati</taxon>
        <taxon>Actinomycetota</taxon>
        <taxon>Actinomycetes</taxon>
        <taxon>Bifidobacteriales</taxon>
        <taxon>Bifidobacteriaceae</taxon>
        <taxon>Bifidobacterium</taxon>
    </lineage>
</organism>
<dbReference type="GO" id="GO:0000166">
    <property type="term" value="F:nucleotide binding"/>
    <property type="evidence" value="ECO:0007669"/>
    <property type="project" value="InterPro"/>
</dbReference>
<dbReference type="Pfam" id="PF22725">
    <property type="entry name" value="GFO_IDH_MocA_C3"/>
    <property type="match status" value="1"/>
</dbReference>
<protein>
    <submittedName>
        <fullName evidence="4">Oxidoreductase family, NAD-binding Rossmann fold domain protein</fullName>
    </submittedName>
</protein>
<feature type="domain" description="Gfo/Idh/MocA-like oxidoreductase N-terminal" evidence="2">
    <location>
        <begin position="5"/>
        <end position="118"/>
    </location>
</feature>